<dbReference type="InterPro" id="IPR027417">
    <property type="entry name" value="P-loop_NTPase"/>
</dbReference>
<dbReference type="HOGENOM" id="CLU_000604_1_22_0"/>
<keyword evidence="1" id="KW-0813">Transport</keyword>
<dbReference type="GO" id="GO:0005524">
    <property type="term" value="F:ATP binding"/>
    <property type="evidence" value="ECO:0007669"/>
    <property type="project" value="UniProtKB-KW"/>
</dbReference>
<dbReference type="AlphaFoldDB" id="A0A0S6W4F4"/>
<sequence>MNGVIETTTQDNAQDYAIVVDHLVTYFGERRILDDVTVRVRRGEVLVVLGGSGCGKTTFLRHLIGLLQPYSGQIYIKGQEITRLTETQMNEIRKKMGMLFQGAALFNSMTLGDNVALPLREHTKLAESTIKIMSRIKLGLVGLTGFDEFKPAELSGGMKKRAGLARALAMDPEILFFDEPSAGLDPIIAAEIDELILKLKRAFKMTMVVVTHELASAFLIADSILMLDKGKVIAFGTPDDIRASTHPRVVQFLNRAADEEAQDDQKYLQLITGNKNV</sequence>
<dbReference type="PANTHER" id="PTHR43023:SF6">
    <property type="entry name" value="INTERMEMBRANE PHOSPHOLIPID TRANSPORT SYSTEM ATP-BINDING PROTEIN MLAF"/>
    <property type="match status" value="1"/>
</dbReference>
<evidence type="ECO:0000259" key="4">
    <source>
        <dbReference type="PROSITE" id="PS50893"/>
    </source>
</evidence>
<keyword evidence="6" id="KW-1185">Reference proteome</keyword>
<dbReference type="InterPro" id="IPR003439">
    <property type="entry name" value="ABC_transporter-like_ATP-bd"/>
</dbReference>
<dbReference type="SUPFAM" id="SSF52540">
    <property type="entry name" value="P-loop containing nucleoside triphosphate hydrolases"/>
    <property type="match status" value="1"/>
</dbReference>
<dbReference type="Proteomes" id="UP000030700">
    <property type="component" value="Unassembled WGS sequence"/>
</dbReference>
<feature type="domain" description="ABC transporter" evidence="4">
    <location>
        <begin position="18"/>
        <end position="254"/>
    </location>
</feature>
<dbReference type="GO" id="GO:0016887">
    <property type="term" value="F:ATP hydrolysis activity"/>
    <property type="evidence" value="ECO:0007669"/>
    <property type="project" value="InterPro"/>
</dbReference>
<evidence type="ECO:0000256" key="2">
    <source>
        <dbReference type="ARBA" id="ARBA00022741"/>
    </source>
</evidence>
<keyword evidence="2" id="KW-0547">Nucleotide-binding</keyword>
<dbReference type="CDD" id="cd03261">
    <property type="entry name" value="ABC_Org_Solvent_Resistant"/>
    <property type="match status" value="1"/>
</dbReference>
<dbReference type="InterPro" id="IPR017871">
    <property type="entry name" value="ABC_transporter-like_CS"/>
</dbReference>
<proteinExistence type="predicted"/>
<dbReference type="SMART" id="SM00382">
    <property type="entry name" value="AAA"/>
    <property type="match status" value="1"/>
</dbReference>
<organism evidence="5">
    <name type="scientific">Candidatus Moduliflexus flocculans</name>
    <dbReference type="NCBI Taxonomy" id="1499966"/>
    <lineage>
        <taxon>Bacteria</taxon>
        <taxon>Candidatus Moduliflexota</taxon>
        <taxon>Candidatus Moduliflexia</taxon>
        <taxon>Candidatus Moduliflexales</taxon>
        <taxon>Candidatus Moduliflexaceae</taxon>
    </lineage>
</organism>
<reference evidence="5" key="1">
    <citation type="journal article" date="2015" name="PeerJ">
        <title>First genomic representation of candidate bacterial phylum KSB3 points to enhanced environmental sensing as a trigger of wastewater bulking.</title>
        <authorList>
            <person name="Sekiguchi Y."/>
            <person name="Ohashi A."/>
            <person name="Parks D.H."/>
            <person name="Yamauchi T."/>
            <person name="Tyson G.W."/>
            <person name="Hugenholtz P."/>
        </authorList>
    </citation>
    <scope>NUCLEOTIDE SEQUENCE [LARGE SCALE GENOMIC DNA]</scope>
</reference>
<evidence type="ECO:0000313" key="5">
    <source>
        <dbReference type="EMBL" id="GAK53284.1"/>
    </source>
</evidence>
<dbReference type="PANTHER" id="PTHR43023">
    <property type="entry name" value="PROTEIN TRIGALACTOSYLDIACYLGLYCEROL 3, CHLOROPLASTIC"/>
    <property type="match status" value="1"/>
</dbReference>
<gene>
    <name evidence="5" type="ORF">U14_04549</name>
</gene>
<dbReference type="Gene3D" id="3.40.50.300">
    <property type="entry name" value="P-loop containing nucleotide triphosphate hydrolases"/>
    <property type="match status" value="1"/>
</dbReference>
<dbReference type="EMBL" id="DF820459">
    <property type="protein sequence ID" value="GAK53284.1"/>
    <property type="molecule type" value="Genomic_DNA"/>
</dbReference>
<dbReference type="STRING" id="1499966.U14_04549"/>
<dbReference type="InterPro" id="IPR003593">
    <property type="entry name" value="AAA+_ATPase"/>
</dbReference>
<dbReference type="PROSITE" id="PS00211">
    <property type="entry name" value="ABC_TRANSPORTER_1"/>
    <property type="match status" value="1"/>
</dbReference>
<evidence type="ECO:0000313" key="6">
    <source>
        <dbReference type="Proteomes" id="UP000030700"/>
    </source>
</evidence>
<protein>
    <submittedName>
        <fullName evidence="5">ABC-type transport system</fullName>
    </submittedName>
</protein>
<accession>A0A0S6W4F4</accession>
<name>A0A0S6W4F4_9BACT</name>
<evidence type="ECO:0000256" key="1">
    <source>
        <dbReference type="ARBA" id="ARBA00022448"/>
    </source>
</evidence>
<dbReference type="Pfam" id="PF00005">
    <property type="entry name" value="ABC_tran"/>
    <property type="match status" value="1"/>
</dbReference>
<keyword evidence="3" id="KW-0067">ATP-binding</keyword>
<dbReference type="PROSITE" id="PS50893">
    <property type="entry name" value="ABC_TRANSPORTER_2"/>
    <property type="match status" value="1"/>
</dbReference>
<evidence type="ECO:0000256" key="3">
    <source>
        <dbReference type="ARBA" id="ARBA00022840"/>
    </source>
</evidence>